<protein>
    <submittedName>
        <fullName evidence="1">Uncharacterized protein</fullName>
    </submittedName>
</protein>
<name>A0A0N8KQI1_9EURY</name>
<evidence type="ECO:0000313" key="2">
    <source>
        <dbReference type="Proteomes" id="UP000050360"/>
    </source>
</evidence>
<sequence length="142" mass="15524">MSLGVISDGVLISSLQTPDNLLRKNTGNLLAGITPSFSGLWTQQPGTNEEITSEQTAVTLSTPGVTTGSATMLWDLGSIQRVIGFTDHEFTNMIMWGSKDYVTWFQLTITNVAAFAGTMRYINMTTQAHAAINYLKVIVYRV</sequence>
<dbReference type="AlphaFoldDB" id="A0A0N8KQI1"/>
<comment type="caution">
    <text evidence="1">The sequence shown here is derived from an EMBL/GenBank/DDBJ whole genome shotgun (WGS) entry which is preliminary data.</text>
</comment>
<dbReference type="Proteomes" id="UP000050360">
    <property type="component" value="Unassembled WGS sequence"/>
</dbReference>
<gene>
    <name evidence="1" type="ORF">MPEBLZ_03252</name>
</gene>
<accession>A0A0N8KQI1</accession>
<proteinExistence type="predicted"/>
<dbReference type="EMBL" id="LKCM01000258">
    <property type="protein sequence ID" value="KPQ42202.1"/>
    <property type="molecule type" value="Genomic_DNA"/>
</dbReference>
<reference evidence="1 2" key="1">
    <citation type="submission" date="2015-09" db="EMBL/GenBank/DDBJ databases">
        <title>A metagenomics-based metabolic model of nitrate-dependent anaerobic oxidation of methane by Methanoperedens-like archaea.</title>
        <authorList>
            <person name="Arshad A."/>
            <person name="Speth D.R."/>
            <person name="De Graaf R.M."/>
            <person name="Op Den Camp H.J."/>
            <person name="Jetten M.S."/>
            <person name="Welte C.U."/>
        </authorList>
    </citation>
    <scope>NUCLEOTIDE SEQUENCE [LARGE SCALE GENOMIC DNA]</scope>
</reference>
<organism evidence="1 2">
    <name type="scientific">Candidatus Methanoperedens nitratireducens</name>
    <dbReference type="NCBI Taxonomy" id="1392998"/>
    <lineage>
        <taxon>Archaea</taxon>
        <taxon>Methanobacteriati</taxon>
        <taxon>Methanobacteriota</taxon>
        <taxon>Stenosarchaea group</taxon>
        <taxon>Methanomicrobia</taxon>
        <taxon>Methanosarcinales</taxon>
        <taxon>ANME-2 cluster</taxon>
        <taxon>Candidatus Methanoperedentaceae</taxon>
        <taxon>Candidatus Methanoperedens</taxon>
    </lineage>
</organism>
<evidence type="ECO:0000313" key="1">
    <source>
        <dbReference type="EMBL" id="KPQ42202.1"/>
    </source>
</evidence>